<dbReference type="GO" id="GO:0050567">
    <property type="term" value="F:glutaminyl-tRNA synthase (glutamine-hydrolyzing) activity"/>
    <property type="evidence" value="ECO:0007669"/>
    <property type="project" value="UniProtKB-UniRule"/>
</dbReference>
<dbReference type="HAMAP" id="MF_00122">
    <property type="entry name" value="GatC"/>
    <property type="match status" value="1"/>
</dbReference>
<keyword evidence="1" id="KW-0547">Nucleotide-binding</keyword>
<dbReference type="PANTHER" id="PTHR15004">
    <property type="entry name" value="GLUTAMYL-TRNA(GLN) AMIDOTRANSFERASE SUBUNIT C, MITOCHONDRIAL"/>
    <property type="match status" value="1"/>
</dbReference>
<dbReference type="Proteomes" id="UP000008631">
    <property type="component" value="Chromosome"/>
</dbReference>
<dbReference type="InParanoid" id="E8R259"/>
<evidence type="ECO:0000313" key="2">
    <source>
        <dbReference type="EMBL" id="ADV63489.1"/>
    </source>
</evidence>
<name>E8R259_ISOPI</name>
<proteinExistence type="inferred from homology"/>
<dbReference type="KEGG" id="ipa:Isop_2924"/>
<evidence type="ECO:0000313" key="3">
    <source>
        <dbReference type="Proteomes" id="UP000008631"/>
    </source>
</evidence>
<dbReference type="AlphaFoldDB" id="E8R259"/>
<dbReference type="InterPro" id="IPR003837">
    <property type="entry name" value="GatC"/>
</dbReference>
<comment type="catalytic activity">
    <reaction evidence="1">
        <text>L-aspartyl-tRNA(Asn) + L-glutamine + ATP + H2O = L-asparaginyl-tRNA(Asn) + L-glutamate + ADP + phosphate + 2 H(+)</text>
        <dbReference type="Rhea" id="RHEA:14513"/>
        <dbReference type="Rhea" id="RHEA-COMP:9674"/>
        <dbReference type="Rhea" id="RHEA-COMP:9677"/>
        <dbReference type="ChEBI" id="CHEBI:15377"/>
        <dbReference type="ChEBI" id="CHEBI:15378"/>
        <dbReference type="ChEBI" id="CHEBI:29985"/>
        <dbReference type="ChEBI" id="CHEBI:30616"/>
        <dbReference type="ChEBI" id="CHEBI:43474"/>
        <dbReference type="ChEBI" id="CHEBI:58359"/>
        <dbReference type="ChEBI" id="CHEBI:78515"/>
        <dbReference type="ChEBI" id="CHEBI:78516"/>
        <dbReference type="ChEBI" id="CHEBI:456216"/>
    </reaction>
</comment>
<dbReference type="EMBL" id="CP002353">
    <property type="protein sequence ID" value="ADV63489.1"/>
    <property type="molecule type" value="Genomic_DNA"/>
</dbReference>
<dbReference type="HOGENOM" id="CLU_105899_2_0_0"/>
<dbReference type="eggNOG" id="COG0721">
    <property type="taxonomic scope" value="Bacteria"/>
</dbReference>
<dbReference type="GO" id="GO:0070681">
    <property type="term" value="P:glutaminyl-tRNAGln biosynthesis via transamidation"/>
    <property type="evidence" value="ECO:0007669"/>
    <property type="project" value="TreeGrafter"/>
</dbReference>
<evidence type="ECO:0000256" key="1">
    <source>
        <dbReference type="HAMAP-Rule" id="MF_00122"/>
    </source>
</evidence>
<dbReference type="OrthoDB" id="9813938at2"/>
<dbReference type="STRING" id="575540.Isop_2924"/>
<reference evidence="2 3" key="1">
    <citation type="journal article" date="2011" name="Stand. Genomic Sci.">
        <title>Complete genome sequence of Isosphaera pallida type strain (IS1B).</title>
        <authorList>
            <consortium name="US DOE Joint Genome Institute (JGI-PGF)"/>
            <person name="Goker M."/>
            <person name="Cleland D."/>
            <person name="Saunders E."/>
            <person name="Lapidus A."/>
            <person name="Nolan M."/>
            <person name="Lucas S."/>
            <person name="Hammon N."/>
            <person name="Deshpande S."/>
            <person name="Cheng J.F."/>
            <person name="Tapia R."/>
            <person name="Han C."/>
            <person name="Goodwin L."/>
            <person name="Pitluck S."/>
            <person name="Liolios K."/>
            <person name="Pagani I."/>
            <person name="Ivanova N."/>
            <person name="Mavromatis K."/>
            <person name="Pati A."/>
            <person name="Chen A."/>
            <person name="Palaniappan K."/>
            <person name="Land M."/>
            <person name="Hauser L."/>
            <person name="Chang Y.J."/>
            <person name="Jeffries C.D."/>
            <person name="Detter J.C."/>
            <person name="Beck B."/>
            <person name="Woyke T."/>
            <person name="Bristow J."/>
            <person name="Eisen J.A."/>
            <person name="Markowitz V."/>
            <person name="Hugenholtz P."/>
            <person name="Kyrpides N.C."/>
            <person name="Klenk H.P."/>
        </authorList>
    </citation>
    <scope>NUCLEOTIDE SEQUENCE [LARGE SCALE GENOMIC DNA]</scope>
    <source>
        <strain evidence="3">ATCC 43644 / DSM 9630 / IS1B</strain>
    </source>
</reference>
<accession>E8R259</accession>
<dbReference type="PANTHER" id="PTHR15004:SF0">
    <property type="entry name" value="GLUTAMYL-TRNA(GLN) AMIDOTRANSFERASE SUBUNIT C, MITOCHONDRIAL"/>
    <property type="match status" value="1"/>
</dbReference>
<dbReference type="GO" id="GO:0006450">
    <property type="term" value="P:regulation of translational fidelity"/>
    <property type="evidence" value="ECO:0007669"/>
    <property type="project" value="InterPro"/>
</dbReference>
<organism evidence="2 3">
    <name type="scientific">Isosphaera pallida (strain ATCC 43644 / DSM 9630 / IS1B)</name>
    <dbReference type="NCBI Taxonomy" id="575540"/>
    <lineage>
        <taxon>Bacteria</taxon>
        <taxon>Pseudomonadati</taxon>
        <taxon>Planctomycetota</taxon>
        <taxon>Planctomycetia</taxon>
        <taxon>Isosphaerales</taxon>
        <taxon>Isosphaeraceae</taxon>
        <taxon>Isosphaera</taxon>
    </lineage>
</organism>
<comment type="similarity">
    <text evidence="1">Belongs to the GatC family.</text>
</comment>
<comment type="catalytic activity">
    <reaction evidence="1">
        <text>L-glutamyl-tRNA(Gln) + L-glutamine + ATP + H2O = L-glutaminyl-tRNA(Gln) + L-glutamate + ADP + phosphate + H(+)</text>
        <dbReference type="Rhea" id="RHEA:17521"/>
        <dbReference type="Rhea" id="RHEA-COMP:9681"/>
        <dbReference type="Rhea" id="RHEA-COMP:9684"/>
        <dbReference type="ChEBI" id="CHEBI:15377"/>
        <dbReference type="ChEBI" id="CHEBI:15378"/>
        <dbReference type="ChEBI" id="CHEBI:29985"/>
        <dbReference type="ChEBI" id="CHEBI:30616"/>
        <dbReference type="ChEBI" id="CHEBI:43474"/>
        <dbReference type="ChEBI" id="CHEBI:58359"/>
        <dbReference type="ChEBI" id="CHEBI:78520"/>
        <dbReference type="ChEBI" id="CHEBI:78521"/>
        <dbReference type="ChEBI" id="CHEBI:456216"/>
    </reaction>
</comment>
<dbReference type="InterPro" id="IPR036113">
    <property type="entry name" value="Asp/Glu-ADT_sf_sub_c"/>
</dbReference>
<keyword evidence="1" id="KW-0648">Protein biosynthesis</keyword>
<dbReference type="Pfam" id="PF02686">
    <property type="entry name" value="GatC"/>
    <property type="match status" value="1"/>
</dbReference>
<dbReference type="Gene3D" id="1.10.20.60">
    <property type="entry name" value="Glu-tRNAGln amidotransferase C subunit, N-terminal domain"/>
    <property type="match status" value="1"/>
</dbReference>
<sequence length="97" mass="10921">MRLTPEQVRDVALLARLRLSETELERFTTQLGAILDYIDQLATLDTEGVEPLAHGIEVVNVFREDRVEPPLKRDDALANAPKRNAEAFLVPAVLDRD</sequence>
<keyword evidence="1 2" id="KW-0436">Ligase</keyword>
<comment type="function">
    <text evidence="1">Allows the formation of correctly charged Asn-tRNA(Asn) or Gln-tRNA(Gln) through the transamidation of misacylated Asp-tRNA(Asn) or Glu-tRNA(Gln) in organisms which lack either or both of asparaginyl-tRNA or glutaminyl-tRNA synthetases. The reaction takes place in the presence of glutamine and ATP through an activated phospho-Asp-tRNA(Asn) or phospho-Glu-tRNA(Gln).</text>
</comment>
<dbReference type="NCBIfam" id="TIGR00135">
    <property type="entry name" value="gatC"/>
    <property type="match status" value="1"/>
</dbReference>
<gene>
    <name evidence="1" type="primary">gatC</name>
    <name evidence="2" type="ordered locus">Isop_2924</name>
</gene>
<dbReference type="GO" id="GO:0005524">
    <property type="term" value="F:ATP binding"/>
    <property type="evidence" value="ECO:0007669"/>
    <property type="project" value="UniProtKB-KW"/>
</dbReference>
<keyword evidence="1" id="KW-0067">ATP-binding</keyword>
<dbReference type="GO" id="GO:0050566">
    <property type="term" value="F:asparaginyl-tRNA synthase (glutamine-hydrolyzing) activity"/>
    <property type="evidence" value="ECO:0007669"/>
    <property type="project" value="RHEA"/>
</dbReference>
<keyword evidence="3" id="KW-1185">Reference proteome</keyword>
<protein>
    <recommendedName>
        <fullName evidence="1">Aspartyl/glutamyl-tRNA(Asn/Gln) amidotransferase subunit C</fullName>
        <shortName evidence="1">Asp/Glu-ADT subunit C</shortName>
        <ecNumber evidence="1">6.3.5.-</ecNumber>
    </recommendedName>
</protein>
<dbReference type="EC" id="6.3.5.-" evidence="1"/>
<comment type="subunit">
    <text evidence="1">Heterotrimer of A, B and C subunits.</text>
</comment>
<dbReference type="SUPFAM" id="SSF141000">
    <property type="entry name" value="Glu-tRNAGln amidotransferase C subunit"/>
    <property type="match status" value="1"/>
</dbReference>
<dbReference type="RefSeq" id="WP_013565777.1">
    <property type="nucleotide sequence ID" value="NC_014962.1"/>
</dbReference>
<dbReference type="GO" id="GO:0006412">
    <property type="term" value="P:translation"/>
    <property type="evidence" value="ECO:0007669"/>
    <property type="project" value="UniProtKB-UniRule"/>
</dbReference>